<name>A0AAW0YEI3_CHEQU</name>
<sequence>SAAGNICLHCGCYSATTTYTTPATTVAEYPTVLFVVTVCAKRFGNTLEPACDNSCELSTMNEVEKQNLSLLTTALVGLGRFILALCVFLLFILVFLGIRKYLQRRKKLVPLPTPPVYRRQLSAHTEYPPTPPISRQQLPVYAIFRPTPPASPLYSVKSEGKCKSPFNFFGLETSKMQPYLYDTPPGSPASQLRHAVLPPGSPAVQPRHVVLPPGSPAVQPRHVVLPPGSPAVQPRHVVLPPGSPAVQPRHAVLPPATRPLNFPHHLLLRHSNSHPAGLHLLPHRTICSQSVSPHHLPDRAKCSKSSHSNHLPDTTTCSKPNRPRHLPLRANSFRIDGAEPEGNSGSQAGGRQHQLVRNTWSLPGGLHRYLES</sequence>
<feature type="transmembrane region" description="Helical" evidence="2">
    <location>
        <begin position="78"/>
        <end position="98"/>
    </location>
</feature>
<feature type="region of interest" description="Disordered" evidence="1">
    <location>
        <begin position="291"/>
        <end position="359"/>
    </location>
</feature>
<dbReference type="EMBL" id="JARKIK010000009">
    <property type="protein sequence ID" value="KAK8749841.1"/>
    <property type="molecule type" value="Genomic_DNA"/>
</dbReference>
<protein>
    <submittedName>
        <fullName evidence="3">Uncharacterized protein</fullName>
    </submittedName>
</protein>
<gene>
    <name evidence="3" type="ORF">OTU49_015585</name>
</gene>
<comment type="caution">
    <text evidence="3">The sequence shown here is derived from an EMBL/GenBank/DDBJ whole genome shotgun (WGS) entry which is preliminary data.</text>
</comment>
<evidence type="ECO:0000313" key="3">
    <source>
        <dbReference type="EMBL" id="KAK8749841.1"/>
    </source>
</evidence>
<keyword evidence="2" id="KW-1133">Transmembrane helix</keyword>
<organism evidence="3 4">
    <name type="scientific">Cherax quadricarinatus</name>
    <name type="common">Australian red claw crayfish</name>
    <dbReference type="NCBI Taxonomy" id="27406"/>
    <lineage>
        <taxon>Eukaryota</taxon>
        <taxon>Metazoa</taxon>
        <taxon>Ecdysozoa</taxon>
        <taxon>Arthropoda</taxon>
        <taxon>Crustacea</taxon>
        <taxon>Multicrustacea</taxon>
        <taxon>Malacostraca</taxon>
        <taxon>Eumalacostraca</taxon>
        <taxon>Eucarida</taxon>
        <taxon>Decapoda</taxon>
        <taxon>Pleocyemata</taxon>
        <taxon>Astacidea</taxon>
        <taxon>Parastacoidea</taxon>
        <taxon>Parastacidae</taxon>
        <taxon>Cherax</taxon>
    </lineage>
</organism>
<dbReference type="AlphaFoldDB" id="A0AAW0YEI3"/>
<keyword evidence="2" id="KW-0472">Membrane</keyword>
<reference evidence="3 4" key="1">
    <citation type="journal article" date="2024" name="BMC Genomics">
        <title>Genome assembly of redclaw crayfish (Cherax quadricarinatus) provides insights into its immune adaptation and hypoxia tolerance.</title>
        <authorList>
            <person name="Liu Z."/>
            <person name="Zheng J."/>
            <person name="Li H."/>
            <person name="Fang K."/>
            <person name="Wang S."/>
            <person name="He J."/>
            <person name="Zhou D."/>
            <person name="Weng S."/>
            <person name="Chi M."/>
            <person name="Gu Z."/>
            <person name="He J."/>
            <person name="Li F."/>
            <person name="Wang M."/>
        </authorList>
    </citation>
    <scope>NUCLEOTIDE SEQUENCE [LARGE SCALE GENOMIC DNA]</scope>
    <source>
        <strain evidence="3">ZL_2023a</strain>
    </source>
</reference>
<evidence type="ECO:0000256" key="1">
    <source>
        <dbReference type="SAM" id="MobiDB-lite"/>
    </source>
</evidence>
<accession>A0AAW0YEI3</accession>
<evidence type="ECO:0000256" key="2">
    <source>
        <dbReference type="SAM" id="Phobius"/>
    </source>
</evidence>
<keyword evidence="4" id="KW-1185">Reference proteome</keyword>
<feature type="compositionally biased region" description="Polar residues" evidence="1">
    <location>
        <begin position="303"/>
        <end position="319"/>
    </location>
</feature>
<keyword evidence="2" id="KW-0812">Transmembrane</keyword>
<proteinExistence type="predicted"/>
<dbReference type="Proteomes" id="UP001445076">
    <property type="component" value="Unassembled WGS sequence"/>
</dbReference>
<feature type="non-terminal residue" evidence="3">
    <location>
        <position position="1"/>
    </location>
</feature>
<evidence type="ECO:0000313" key="4">
    <source>
        <dbReference type="Proteomes" id="UP001445076"/>
    </source>
</evidence>